<comment type="caution">
    <text evidence="1">The sequence shown here is derived from an EMBL/GenBank/DDBJ whole genome shotgun (WGS) entry which is preliminary data.</text>
</comment>
<reference evidence="2" key="1">
    <citation type="journal article" date="2019" name="Int. J. Syst. Evol. Microbiol.">
        <title>The Global Catalogue of Microorganisms (GCM) 10K type strain sequencing project: providing services to taxonomists for standard genome sequencing and annotation.</title>
        <authorList>
            <consortium name="The Broad Institute Genomics Platform"/>
            <consortium name="The Broad Institute Genome Sequencing Center for Infectious Disease"/>
            <person name="Wu L."/>
            <person name="Ma J."/>
        </authorList>
    </citation>
    <scope>NUCLEOTIDE SEQUENCE [LARGE SCALE GENOMIC DNA]</scope>
    <source>
        <strain evidence="2">JCM 16545</strain>
    </source>
</reference>
<evidence type="ECO:0000313" key="2">
    <source>
        <dbReference type="Proteomes" id="UP001597369"/>
    </source>
</evidence>
<name>A0ABW4X3E6_9BACT</name>
<dbReference type="Proteomes" id="UP001597369">
    <property type="component" value="Unassembled WGS sequence"/>
</dbReference>
<evidence type="ECO:0000313" key="1">
    <source>
        <dbReference type="EMBL" id="MFD2069179.1"/>
    </source>
</evidence>
<dbReference type="EMBL" id="JBHUHV010000058">
    <property type="protein sequence ID" value="MFD2069179.1"/>
    <property type="molecule type" value="Genomic_DNA"/>
</dbReference>
<dbReference type="RefSeq" id="WP_229957308.1">
    <property type="nucleotide sequence ID" value="NZ_JAJJWI010000001.1"/>
</dbReference>
<proteinExistence type="predicted"/>
<organism evidence="1 2">
    <name type="scientific">Pontibacter silvestris</name>
    <dbReference type="NCBI Taxonomy" id="2305183"/>
    <lineage>
        <taxon>Bacteria</taxon>
        <taxon>Pseudomonadati</taxon>
        <taxon>Bacteroidota</taxon>
        <taxon>Cytophagia</taxon>
        <taxon>Cytophagales</taxon>
        <taxon>Hymenobacteraceae</taxon>
        <taxon>Pontibacter</taxon>
    </lineage>
</organism>
<keyword evidence="2" id="KW-1185">Reference proteome</keyword>
<protein>
    <submittedName>
        <fullName evidence="1">Uncharacterized protein</fullName>
    </submittedName>
</protein>
<accession>A0ABW4X3E6</accession>
<gene>
    <name evidence="1" type="ORF">ACFSKU_20010</name>
</gene>
<sequence>MDNSDIEEVEESSEGTLEQPAVVLPQGLRAANVLFMGPVVDGFFQPVPDKLFTPPRWEQGNYRVTAGKWPTASTVPVFTDLTHYNGYYLLIMASGWEDKVISQARIIGVQDSSSGDVISKFAYATMQEKEEEIAVYISGIGN</sequence>